<sequence length="79" mass="9059">MNKERFRKHLVISVMMFSFMGERRGRIILAHFDGENGRLVVHMSRLYRFLAEDDDSLPLFTPYAASVVEPSGDTKALQG</sequence>
<gene>
    <name evidence="1" type="ORF">BDV39DRAFT_200184</name>
</gene>
<evidence type="ECO:0000313" key="1">
    <source>
        <dbReference type="EMBL" id="KAE8332562.1"/>
    </source>
</evidence>
<keyword evidence="2" id="KW-1185">Reference proteome</keyword>
<dbReference type="AlphaFoldDB" id="A0A5N6XI25"/>
<protein>
    <submittedName>
        <fullName evidence="1">Uncharacterized protein</fullName>
    </submittedName>
</protein>
<proteinExistence type="predicted"/>
<dbReference type="EMBL" id="ML741765">
    <property type="protein sequence ID" value="KAE8332562.1"/>
    <property type="molecule type" value="Genomic_DNA"/>
</dbReference>
<accession>A0A5N6XI25</accession>
<organism evidence="1 2">
    <name type="scientific">Aspergillus sergii</name>
    <dbReference type="NCBI Taxonomy" id="1034303"/>
    <lineage>
        <taxon>Eukaryota</taxon>
        <taxon>Fungi</taxon>
        <taxon>Dikarya</taxon>
        <taxon>Ascomycota</taxon>
        <taxon>Pezizomycotina</taxon>
        <taxon>Eurotiomycetes</taxon>
        <taxon>Eurotiomycetidae</taxon>
        <taxon>Eurotiales</taxon>
        <taxon>Aspergillaceae</taxon>
        <taxon>Aspergillus</taxon>
        <taxon>Aspergillus subgen. Circumdati</taxon>
    </lineage>
</organism>
<name>A0A5N6XI25_9EURO</name>
<dbReference type="Proteomes" id="UP000325945">
    <property type="component" value="Unassembled WGS sequence"/>
</dbReference>
<evidence type="ECO:0000313" key="2">
    <source>
        <dbReference type="Proteomes" id="UP000325945"/>
    </source>
</evidence>
<reference evidence="2" key="1">
    <citation type="submission" date="2019-04" db="EMBL/GenBank/DDBJ databases">
        <title>Friends and foes A comparative genomics studyof 23 Aspergillus species from section Flavi.</title>
        <authorList>
            <consortium name="DOE Joint Genome Institute"/>
            <person name="Kjaerbolling I."/>
            <person name="Vesth T."/>
            <person name="Frisvad J.C."/>
            <person name="Nybo J.L."/>
            <person name="Theobald S."/>
            <person name="Kildgaard S."/>
            <person name="Isbrandt T."/>
            <person name="Kuo A."/>
            <person name="Sato A."/>
            <person name="Lyhne E.K."/>
            <person name="Kogle M.E."/>
            <person name="Wiebenga A."/>
            <person name="Kun R.S."/>
            <person name="Lubbers R.J."/>
            <person name="Makela M.R."/>
            <person name="Barry K."/>
            <person name="Chovatia M."/>
            <person name="Clum A."/>
            <person name="Daum C."/>
            <person name="Haridas S."/>
            <person name="He G."/>
            <person name="LaButti K."/>
            <person name="Lipzen A."/>
            <person name="Mondo S."/>
            <person name="Riley R."/>
            <person name="Salamov A."/>
            <person name="Simmons B.A."/>
            <person name="Magnuson J.K."/>
            <person name="Henrissat B."/>
            <person name="Mortensen U.H."/>
            <person name="Larsen T.O."/>
            <person name="Devries R.P."/>
            <person name="Grigoriev I.V."/>
            <person name="Machida M."/>
            <person name="Baker S.E."/>
            <person name="Andersen M.R."/>
        </authorList>
    </citation>
    <scope>NUCLEOTIDE SEQUENCE [LARGE SCALE GENOMIC DNA]</scope>
    <source>
        <strain evidence="2">CBS 130017</strain>
    </source>
</reference>